<reference evidence="1 2" key="1">
    <citation type="journal article" date="2020" name="Cell">
        <title>Large-Scale Comparative Analyses of Tick Genomes Elucidate Their Genetic Diversity and Vector Capacities.</title>
        <authorList>
            <consortium name="Tick Genome and Microbiome Consortium (TIGMIC)"/>
            <person name="Jia N."/>
            <person name="Wang J."/>
            <person name="Shi W."/>
            <person name="Du L."/>
            <person name="Sun Y."/>
            <person name="Zhan W."/>
            <person name="Jiang J.F."/>
            <person name="Wang Q."/>
            <person name="Zhang B."/>
            <person name="Ji P."/>
            <person name="Bell-Sakyi L."/>
            <person name="Cui X.M."/>
            <person name="Yuan T.T."/>
            <person name="Jiang B.G."/>
            <person name="Yang W.F."/>
            <person name="Lam T.T."/>
            <person name="Chang Q.C."/>
            <person name="Ding S.J."/>
            <person name="Wang X.J."/>
            <person name="Zhu J.G."/>
            <person name="Ruan X.D."/>
            <person name="Zhao L."/>
            <person name="Wei J.T."/>
            <person name="Ye R.Z."/>
            <person name="Que T.C."/>
            <person name="Du C.H."/>
            <person name="Zhou Y.H."/>
            <person name="Cheng J.X."/>
            <person name="Dai P.F."/>
            <person name="Guo W.B."/>
            <person name="Han X.H."/>
            <person name="Huang E.J."/>
            <person name="Li L.F."/>
            <person name="Wei W."/>
            <person name="Gao Y.C."/>
            <person name="Liu J.Z."/>
            <person name="Shao H.Z."/>
            <person name="Wang X."/>
            <person name="Wang C.C."/>
            <person name="Yang T.C."/>
            <person name="Huo Q.B."/>
            <person name="Li W."/>
            <person name="Chen H.Y."/>
            <person name="Chen S.E."/>
            <person name="Zhou L.G."/>
            <person name="Ni X.B."/>
            <person name="Tian J.H."/>
            <person name="Sheng Y."/>
            <person name="Liu T."/>
            <person name="Pan Y.S."/>
            <person name="Xia L.Y."/>
            <person name="Li J."/>
            <person name="Zhao F."/>
            <person name="Cao W.C."/>
        </authorList>
    </citation>
    <scope>NUCLEOTIDE SEQUENCE [LARGE SCALE GENOMIC DNA]</scope>
    <source>
        <strain evidence="1">Iper-2018</strain>
    </source>
</reference>
<sequence length="146" mass="16513">MRTLRKPISRAFRRNHCELDQFRRGRSDLTVRIPRVATMPTNHRPIAATSGARDGPRPRTIRTLPGELPLTQIEEGPPRGRSISGTVRSGQPAEPPGSSFLHRAWWTLLELEKMVLLAVLLRCCWREDPQTPGQTESRSKQSLVCV</sequence>
<protein>
    <submittedName>
        <fullName evidence="1">Uncharacterized protein</fullName>
    </submittedName>
</protein>
<proteinExistence type="predicted"/>
<comment type="caution">
    <text evidence="1">The sequence shown here is derived from an EMBL/GenBank/DDBJ whole genome shotgun (WGS) entry which is preliminary data.</text>
</comment>
<dbReference type="EMBL" id="JABSTQ010011121">
    <property type="protein sequence ID" value="KAG0415026.1"/>
    <property type="molecule type" value="Genomic_DNA"/>
</dbReference>
<evidence type="ECO:0000313" key="1">
    <source>
        <dbReference type="EMBL" id="KAG0415026.1"/>
    </source>
</evidence>
<name>A0AC60P6T0_IXOPE</name>
<gene>
    <name evidence="1" type="ORF">HPB47_007831</name>
</gene>
<accession>A0AC60P6T0</accession>
<organism evidence="1 2">
    <name type="scientific">Ixodes persulcatus</name>
    <name type="common">Taiga tick</name>
    <dbReference type="NCBI Taxonomy" id="34615"/>
    <lineage>
        <taxon>Eukaryota</taxon>
        <taxon>Metazoa</taxon>
        <taxon>Ecdysozoa</taxon>
        <taxon>Arthropoda</taxon>
        <taxon>Chelicerata</taxon>
        <taxon>Arachnida</taxon>
        <taxon>Acari</taxon>
        <taxon>Parasitiformes</taxon>
        <taxon>Ixodida</taxon>
        <taxon>Ixodoidea</taxon>
        <taxon>Ixodidae</taxon>
        <taxon>Ixodinae</taxon>
        <taxon>Ixodes</taxon>
    </lineage>
</organism>
<dbReference type="Proteomes" id="UP000805193">
    <property type="component" value="Unassembled WGS sequence"/>
</dbReference>
<evidence type="ECO:0000313" key="2">
    <source>
        <dbReference type="Proteomes" id="UP000805193"/>
    </source>
</evidence>
<keyword evidence="2" id="KW-1185">Reference proteome</keyword>